<reference evidence="2 3" key="1">
    <citation type="journal article" date="2019" name="Sci. Rep.">
        <title>Orb-weaving spider Araneus ventricosus genome elucidates the spidroin gene catalogue.</title>
        <authorList>
            <person name="Kono N."/>
            <person name="Nakamura H."/>
            <person name="Ohtoshi R."/>
            <person name="Moran D.A.P."/>
            <person name="Shinohara A."/>
            <person name="Yoshida Y."/>
            <person name="Fujiwara M."/>
            <person name="Mori M."/>
            <person name="Tomita M."/>
            <person name="Arakawa K."/>
        </authorList>
    </citation>
    <scope>NUCLEOTIDE SEQUENCE [LARGE SCALE GENOMIC DNA]</scope>
</reference>
<proteinExistence type="predicted"/>
<sequence>MFYVVVCEHLVMRIKEFGKAIATEDPEPLLTSYLSIKSTIASIDDDLSFLVFLVVLMKSFSVHWFIKSLLNPHRLIDMHHRVLFLFYFACTFGSFVAMIFVAAFVSEASLDIAKKAEASFGKPSSSKYLQLRFLMCAEKEICLTVWKFMPIRRSLVFAMTGTIFTYVVVFVNL</sequence>
<accession>A0A4Y2IHC1</accession>
<dbReference type="GO" id="GO:0008527">
    <property type="term" value="F:taste receptor activity"/>
    <property type="evidence" value="ECO:0007669"/>
    <property type="project" value="InterPro"/>
</dbReference>
<feature type="transmembrane region" description="Helical" evidence="1">
    <location>
        <begin position="86"/>
        <end position="105"/>
    </location>
</feature>
<dbReference type="AlphaFoldDB" id="A0A4Y2IHC1"/>
<dbReference type="GO" id="GO:0016020">
    <property type="term" value="C:membrane"/>
    <property type="evidence" value="ECO:0007669"/>
    <property type="project" value="InterPro"/>
</dbReference>
<dbReference type="OrthoDB" id="6428187at2759"/>
<keyword evidence="1" id="KW-0812">Transmembrane</keyword>
<keyword evidence="1" id="KW-0472">Membrane</keyword>
<evidence type="ECO:0000313" key="3">
    <source>
        <dbReference type="Proteomes" id="UP000499080"/>
    </source>
</evidence>
<protein>
    <submittedName>
        <fullName evidence="2">Uncharacterized protein</fullName>
    </submittedName>
</protein>
<feature type="transmembrane region" description="Helical" evidence="1">
    <location>
        <begin position="47"/>
        <end position="66"/>
    </location>
</feature>
<evidence type="ECO:0000256" key="1">
    <source>
        <dbReference type="SAM" id="Phobius"/>
    </source>
</evidence>
<dbReference type="InterPro" id="IPR009318">
    <property type="entry name" value="Gustatory_rcpt"/>
</dbReference>
<feature type="transmembrane region" description="Helical" evidence="1">
    <location>
        <begin position="154"/>
        <end position="171"/>
    </location>
</feature>
<keyword evidence="3" id="KW-1185">Reference proteome</keyword>
<gene>
    <name evidence="2" type="ORF">AVEN_230125_1</name>
</gene>
<name>A0A4Y2IHC1_ARAVE</name>
<dbReference type="Pfam" id="PF06151">
    <property type="entry name" value="Trehalose_recp"/>
    <property type="match status" value="1"/>
</dbReference>
<dbReference type="EMBL" id="BGPR01002654">
    <property type="protein sequence ID" value="GBM76950.1"/>
    <property type="molecule type" value="Genomic_DNA"/>
</dbReference>
<comment type="caution">
    <text evidence="2">The sequence shown here is derived from an EMBL/GenBank/DDBJ whole genome shotgun (WGS) entry which is preliminary data.</text>
</comment>
<keyword evidence="1" id="KW-1133">Transmembrane helix</keyword>
<dbReference type="Proteomes" id="UP000499080">
    <property type="component" value="Unassembled WGS sequence"/>
</dbReference>
<organism evidence="2 3">
    <name type="scientific">Araneus ventricosus</name>
    <name type="common">Orbweaver spider</name>
    <name type="synonym">Epeira ventricosa</name>
    <dbReference type="NCBI Taxonomy" id="182803"/>
    <lineage>
        <taxon>Eukaryota</taxon>
        <taxon>Metazoa</taxon>
        <taxon>Ecdysozoa</taxon>
        <taxon>Arthropoda</taxon>
        <taxon>Chelicerata</taxon>
        <taxon>Arachnida</taxon>
        <taxon>Araneae</taxon>
        <taxon>Araneomorphae</taxon>
        <taxon>Entelegynae</taxon>
        <taxon>Araneoidea</taxon>
        <taxon>Araneidae</taxon>
        <taxon>Araneus</taxon>
    </lineage>
</organism>
<evidence type="ECO:0000313" key="2">
    <source>
        <dbReference type="EMBL" id="GBM76950.1"/>
    </source>
</evidence>